<comment type="caution">
    <text evidence="1">The sequence shown here is derived from an EMBL/GenBank/DDBJ whole genome shotgun (WGS) entry which is preliminary data.</text>
</comment>
<protein>
    <submittedName>
        <fullName evidence="1">Uncharacterized protein</fullName>
    </submittedName>
</protein>
<dbReference type="Proteomes" id="UP000236642">
    <property type="component" value="Unassembled WGS sequence"/>
</dbReference>
<dbReference type="EMBL" id="BEHY01000042">
    <property type="protein sequence ID" value="GBD09430.1"/>
    <property type="molecule type" value="Genomic_DNA"/>
</dbReference>
<name>A0A2H5Y7L5_9CHLR</name>
<organism evidence="1 2">
    <name type="scientific">Candidatus Thermoflexus japonica</name>
    <dbReference type="NCBI Taxonomy" id="2035417"/>
    <lineage>
        <taxon>Bacteria</taxon>
        <taxon>Bacillati</taxon>
        <taxon>Chloroflexota</taxon>
        <taxon>Thermoflexia</taxon>
        <taxon>Thermoflexales</taxon>
        <taxon>Thermoflexaceae</taxon>
        <taxon>Thermoflexus</taxon>
    </lineage>
</organism>
<accession>A0A2H5Y7L5</accession>
<dbReference type="AlphaFoldDB" id="A0A2H5Y7L5"/>
<reference evidence="2" key="1">
    <citation type="submission" date="2017-09" db="EMBL/GenBank/DDBJ databases">
        <title>Metaegenomics of thermophilic ammonia-oxidizing enrichment culture.</title>
        <authorList>
            <person name="Kato S."/>
            <person name="Suzuki K."/>
        </authorList>
    </citation>
    <scope>NUCLEOTIDE SEQUENCE [LARGE SCALE GENOMIC DNA]</scope>
</reference>
<evidence type="ECO:0000313" key="1">
    <source>
        <dbReference type="EMBL" id="GBD09430.1"/>
    </source>
</evidence>
<evidence type="ECO:0000313" key="2">
    <source>
        <dbReference type="Proteomes" id="UP000236642"/>
    </source>
</evidence>
<sequence length="40" mass="4202">MISINGAVEGMASASMSSTPMKAPTMKISLWAKLMNCNTP</sequence>
<proteinExistence type="predicted"/>
<gene>
    <name evidence="1" type="ORF">HRbin22_01684</name>
</gene>